<name>A0ABQ4T4E2_METOR</name>
<proteinExistence type="predicted"/>
<dbReference type="InterPro" id="IPR021737">
    <property type="entry name" value="Phage_phiKZ_Orf197"/>
</dbReference>
<evidence type="ECO:0008006" key="4">
    <source>
        <dbReference type="Google" id="ProtNLM"/>
    </source>
</evidence>
<keyword evidence="3" id="KW-1185">Reference proteome</keyword>
<sequence>MPSPSIPSHDTAAVLATAALVALFALKHVVADFLLQTDWIARGKESRRGWLLPLCAHVLCHAALTLLIALALAPRLWWLALVDFAIHIAIDRVKTLTSRWGPCRPGQPRFWWLIGLDQFLHQITNIGLAAAILLM</sequence>
<keyword evidence="1" id="KW-0812">Transmembrane</keyword>
<dbReference type="Pfam" id="PF11750">
    <property type="entry name" value="DUF3307"/>
    <property type="match status" value="1"/>
</dbReference>
<evidence type="ECO:0000313" key="2">
    <source>
        <dbReference type="EMBL" id="GJE25284.1"/>
    </source>
</evidence>
<protein>
    <recommendedName>
        <fullName evidence="4">DUF3307 domain-containing protein</fullName>
    </recommendedName>
</protein>
<accession>A0ABQ4T4E2</accession>
<organism evidence="2 3">
    <name type="scientific">Methylobacterium organophilum</name>
    <dbReference type="NCBI Taxonomy" id="410"/>
    <lineage>
        <taxon>Bacteria</taxon>
        <taxon>Pseudomonadati</taxon>
        <taxon>Pseudomonadota</taxon>
        <taxon>Alphaproteobacteria</taxon>
        <taxon>Hyphomicrobiales</taxon>
        <taxon>Methylobacteriaceae</taxon>
        <taxon>Methylobacterium</taxon>
    </lineage>
</organism>
<dbReference type="EMBL" id="BPQV01000001">
    <property type="protein sequence ID" value="GJE25284.1"/>
    <property type="molecule type" value="Genomic_DNA"/>
</dbReference>
<evidence type="ECO:0000313" key="3">
    <source>
        <dbReference type="Proteomes" id="UP001055156"/>
    </source>
</evidence>
<feature type="transmembrane region" description="Helical" evidence="1">
    <location>
        <begin position="50"/>
        <end position="73"/>
    </location>
</feature>
<evidence type="ECO:0000256" key="1">
    <source>
        <dbReference type="SAM" id="Phobius"/>
    </source>
</evidence>
<keyword evidence="1" id="KW-0472">Membrane</keyword>
<dbReference type="Proteomes" id="UP001055156">
    <property type="component" value="Unassembled WGS sequence"/>
</dbReference>
<reference evidence="2" key="1">
    <citation type="journal article" date="2021" name="Front. Microbiol.">
        <title>Comprehensive Comparative Genomics and Phenotyping of Methylobacterium Species.</title>
        <authorList>
            <person name="Alessa O."/>
            <person name="Ogura Y."/>
            <person name="Fujitani Y."/>
            <person name="Takami H."/>
            <person name="Hayashi T."/>
            <person name="Sahin N."/>
            <person name="Tani A."/>
        </authorList>
    </citation>
    <scope>NUCLEOTIDE SEQUENCE</scope>
    <source>
        <strain evidence="2">NBRC 15689</strain>
    </source>
</reference>
<gene>
    <name evidence="2" type="ORF">LKMONMHP_0119</name>
</gene>
<keyword evidence="1" id="KW-1133">Transmembrane helix</keyword>
<reference evidence="2" key="2">
    <citation type="submission" date="2021-08" db="EMBL/GenBank/DDBJ databases">
        <authorList>
            <person name="Tani A."/>
            <person name="Ola A."/>
            <person name="Ogura Y."/>
            <person name="Katsura K."/>
            <person name="Hayashi T."/>
        </authorList>
    </citation>
    <scope>NUCLEOTIDE SEQUENCE</scope>
    <source>
        <strain evidence="2">NBRC 15689</strain>
    </source>
</reference>
<dbReference type="RefSeq" id="WP_238309241.1">
    <property type="nucleotide sequence ID" value="NZ_BPQV01000001.1"/>
</dbReference>
<feature type="transmembrane region" description="Helical" evidence="1">
    <location>
        <begin position="12"/>
        <end position="30"/>
    </location>
</feature>
<comment type="caution">
    <text evidence="2">The sequence shown here is derived from an EMBL/GenBank/DDBJ whole genome shotgun (WGS) entry which is preliminary data.</text>
</comment>